<proteinExistence type="predicted"/>
<dbReference type="InterPro" id="IPR036964">
    <property type="entry name" value="RASGEF_cat_dom_sf"/>
</dbReference>
<accession>A0A5K1U0E5</accession>
<dbReference type="PANTHER" id="PTHR23113">
    <property type="entry name" value="GUANINE NUCLEOTIDE EXCHANGE FACTOR"/>
    <property type="match status" value="1"/>
</dbReference>
<dbReference type="InterPro" id="IPR023578">
    <property type="entry name" value="Ras_GEF_dom_sf"/>
</dbReference>
<gene>
    <name evidence="5" type="ORF">CL6EHI_069530</name>
</gene>
<feature type="domain" description="Ras-GEF" evidence="4">
    <location>
        <begin position="388"/>
        <end position="584"/>
    </location>
</feature>
<evidence type="ECO:0000313" key="6">
    <source>
        <dbReference type="Proteomes" id="UP000078387"/>
    </source>
</evidence>
<evidence type="ECO:0000259" key="4">
    <source>
        <dbReference type="PROSITE" id="PS50009"/>
    </source>
</evidence>
<feature type="region of interest" description="Disordered" evidence="3">
    <location>
        <begin position="1"/>
        <end position="41"/>
    </location>
</feature>
<evidence type="ECO:0000313" key="5">
    <source>
        <dbReference type="EMBL" id="GAT93130.1"/>
    </source>
</evidence>
<organism evidence="5 6">
    <name type="scientific">Entamoeba histolytica</name>
    <dbReference type="NCBI Taxonomy" id="5759"/>
    <lineage>
        <taxon>Eukaryota</taxon>
        <taxon>Amoebozoa</taxon>
        <taxon>Evosea</taxon>
        <taxon>Archamoebae</taxon>
        <taxon>Mastigamoebida</taxon>
        <taxon>Entamoebidae</taxon>
        <taxon>Entamoeba</taxon>
    </lineage>
</organism>
<evidence type="ECO:0000256" key="1">
    <source>
        <dbReference type="ARBA" id="ARBA00022658"/>
    </source>
</evidence>
<dbReference type="PANTHER" id="PTHR23113:SF99">
    <property type="entry name" value="RASGEF DOMAIN-CONTAINING PROTEIN"/>
    <property type="match status" value="1"/>
</dbReference>
<name>A0A5K1U0E5_ENTHI</name>
<dbReference type="InterPro" id="IPR008937">
    <property type="entry name" value="Ras-like_GEF"/>
</dbReference>
<dbReference type="GO" id="GO:0005085">
    <property type="term" value="F:guanyl-nucleotide exchange factor activity"/>
    <property type="evidence" value="ECO:0007669"/>
    <property type="project" value="UniProtKB-KW"/>
</dbReference>
<dbReference type="VEuPathDB" id="AmoebaDB:EHI8A_234140"/>
<dbReference type="VEuPathDB" id="AmoebaDB:EHI_069530"/>
<dbReference type="VEuPathDB" id="AmoebaDB:KM1_295830"/>
<dbReference type="VEuPathDB" id="AmoebaDB:EHI7A_197610"/>
<dbReference type="GO" id="GO:0007265">
    <property type="term" value="P:Ras protein signal transduction"/>
    <property type="evidence" value="ECO:0007669"/>
    <property type="project" value="TreeGrafter"/>
</dbReference>
<dbReference type="EMBL" id="BDEQ01000001">
    <property type="protein sequence ID" value="GAT93130.1"/>
    <property type="molecule type" value="Genomic_DNA"/>
</dbReference>
<dbReference type="AlphaFoldDB" id="A0A5K1U0E5"/>
<sequence length="584" mass="67819">MTENESKMTKEPNTKPEQPIKEKHNTNRKRRSSSSSTPRNTLTLSLSKRFSGIKLGSLKEGLIVPEQFSALEPIHIKVINQITDCDTYEKLEKVLSTYTIQFFEKTLENKVICPRMLIWKLEETHRIVLEVICRLLKNKKDKNEILTSILSESQPHNTKVLQQFVDDIFSNESLFEKEGDPSFNDDGEIVTISKECLKELLFKPEGSKKLDELFSYTQQNYFTENDLINLLEQKMYEINTNTDSCSSYTNEQISKSLVILCEINSFDSNTLSQIRKIRMSHKKETFSSFRIAINQSTDEGVKITSKRAPKRIPIKRYNSASKIDLCPYTKLTESQILSTEDKKSPKEFELLSLSKITTESSKDLTISLSNDSYKVEEGNVNDNILGINPKIFAEQLMVYDINLFGNIPLKEIILIDKSPFIIYGTSKLTQIENLVIKHSNTRNGIDYFITVAYKCFKLGDFNMAFIIYSCIIRASYKHSDEFENKKNGKYFNKLAHVFSINQNHRNYREEFNKRNTNERIPVISTWIHDFLSEKEKGFIVDNLLSVYRMKSYVDCVKGILFIHKITLKLQRIDSIQKYLTEFKQ</sequence>
<comment type="caution">
    <text evidence="5">The sequence shown here is derived from an EMBL/GenBank/DDBJ whole genome shotgun (WGS) entry which is preliminary data.</text>
</comment>
<dbReference type="VEuPathDB" id="AmoebaDB:EHI5A_220760"/>
<keyword evidence="1 2" id="KW-0344">Guanine-nucleotide releasing factor</keyword>
<reference evidence="5 6" key="1">
    <citation type="submission" date="2016-05" db="EMBL/GenBank/DDBJ databases">
        <title>First whole genome sequencing of Entamoeba histolytica HM1:IMSS-clone-6.</title>
        <authorList>
            <person name="Mukherjee Avik.K."/>
            <person name="Izumyama S."/>
            <person name="Nakada-Tsukui K."/>
            <person name="Nozaki T."/>
        </authorList>
    </citation>
    <scope>NUCLEOTIDE SEQUENCE [LARGE SCALE GENOMIC DNA]</scope>
    <source>
        <strain evidence="5 6">HM1:IMSS clone 6</strain>
    </source>
</reference>
<dbReference type="Pfam" id="PF00617">
    <property type="entry name" value="RasGEF"/>
    <property type="match status" value="1"/>
</dbReference>
<protein>
    <recommendedName>
        <fullName evidence="4">Ras-GEF domain-containing protein</fullName>
    </recommendedName>
</protein>
<evidence type="ECO:0000256" key="3">
    <source>
        <dbReference type="SAM" id="MobiDB-lite"/>
    </source>
</evidence>
<dbReference type="SUPFAM" id="SSF48366">
    <property type="entry name" value="Ras GEF"/>
    <property type="match status" value="1"/>
</dbReference>
<evidence type="ECO:0000256" key="2">
    <source>
        <dbReference type="PROSITE-ProRule" id="PRU00168"/>
    </source>
</evidence>
<dbReference type="Proteomes" id="UP000078387">
    <property type="component" value="Unassembled WGS sequence"/>
</dbReference>
<dbReference type="PROSITE" id="PS50009">
    <property type="entry name" value="RASGEF_CAT"/>
    <property type="match status" value="1"/>
</dbReference>
<dbReference type="OMA" id="HEMSINL"/>
<feature type="compositionally biased region" description="Basic and acidic residues" evidence="3">
    <location>
        <begin position="1"/>
        <end position="25"/>
    </location>
</feature>
<dbReference type="GO" id="GO:0005886">
    <property type="term" value="C:plasma membrane"/>
    <property type="evidence" value="ECO:0007669"/>
    <property type="project" value="TreeGrafter"/>
</dbReference>
<dbReference type="InterPro" id="IPR001895">
    <property type="entry name" value="RASGEF_cat_dom"/>
</dbReference>
<dbReference type="Gene3D" id="1.10.840.10">
    <property type="entry name" value="Ras guanine-nucleotide exchange factors catalytic domain"/>
    <property type="match status" value="1"/>
</dbReference>